<dbReference type="AlphaFoldDB" id="A0A9W9HAV6"/>
<reference evidence="2" key="2">
    <citation type="journal article" date="2023" name="IMA Fungus">
        <title>Comparative genomic study of the Penicillium genus elucidates a diverse pangenome and 15 lateral gene transfer events.</title>
        <authorList>
            <person name="Petersen C."/>
            <person name="Sorensen T."/>
            <person name="Nielsen M.R."/>
            <person name="Sondergaard T.E."/>
            <person name="Sorensen J.L."/>
            <person name="Fitzpatrick D.A."/>
            <person name="Frisvad J.C."/>
            <person name="Nielsen K.L."/>
        </authorList>
    </citation>
    <scope>NUCLEOTIDE SEQUENCE</scope>
    <source>
        <strain evidence="2">IBT 22155</strain>
    </source>
</reference>
<protein>
    <submittedName>
        <fullName evidence="2">Uncharacterized protein</fullName>
    </submittedName>
</protein>
<name>A0A9W9HAV6_9EURO</name>
<dbReference type="OrthoDB" id="2687876at2759"/>
<keyword evidence="3" id="KW-1185">Reference proteome</keyword>
<organism evidence="2 3">
    <name type="scientific">Penicillium bovifimosum</name>
    <dbReference type="NCBI Taxonomy" id="126998"/>
    <lineage>
        <taxon>Eukaryota</taxon>
        <taxon>Fungi</taxon>
        <taxon>Dikarya</taxon>
        <taxon>Ascomycota</taxon>
        <taxon>Pezizomycotina</taxon>
        <taxon>Eurotiomycetes</taxon>
        <taxon>Eurotiomycetidae</taxon>
        <taxon>Eurotiales</taxon>
        <taxon>Aspergillaceae</taxon>
        <taxon>Penicillium</taxon>
    </lineage>
</organism>
<proteinExistence type="predicted"/>
<dbReference type="Proteomes" id="UP001149079">
    <property type="component" value="Unassembled WGS sequence"/>
</dbReference>
<evidence type="ECO:0000256" key="1">
    <source>
        <dbReference type="SAM" id="MobiDB-lite"/>
    </source>
</evidence>
<dbReference type="EMBL" id="JAPQKL010000002">
    <property type="protein sequence ID" value="KAJ5143277.1"/>
    <property type="molecule type" value="Genomic_DNA"/>
</dbReference>
<reference evidence="2" key="1">
    <citation type="submission" date="2022-11" db="EMBL/GenBank/DDBJ databases">
        <authorList>
            <person name="Petersen C."/>
        </authorList>
    </citation>
    <scope>NUCLEOTIDE SEQUENCE</scope>
    <source>
        <strain evidence="2">IBT 22155</strain>
    </source>
</reference>
<accession>A0A9W9HAV6</accession>
<feature type="region of interest" description="Disordered" evidence="1">
    <location>
        <begin position="25"/>
        <end position="52"/>
    </location>
</feature>
<evidence type="ECO:0000313" key="2">
    <source>
        <dbReference type="EMBL" id="KAJ5143277.1"/>
    </source>
</evidence>
<sequence length="184" mass="20680">MGKCLAHSRPTSNDALQTWLLATESTREQSTDQNIPERPWLSITNGSTTTTRRDLGSARKRTMLARSYSHLPHTSLAVIKTFDPDTEGRRRNELPSVRDRSGSQTWDTVDIIVNGGEDVLGCWVYPIRRTFTRAMELYGSREAIKTAAQQIRTGIEDPKFAVVQNSTFVSEFDCDTFRAAALLI</sequence>
<dbReference type="RefSeq" id="XP_056524921.1">
    <property type="nucleotide sequence ID" value="XM_056662808.1"/>
</dbReference>
<comment type="caution">
    <text evidence="2">The sequence shown here is derived from an EMBL/GenBank/DDBJ whole genome shotgun (WGS) entry which is preliminary data.</text>
</comment>
<evidence type="ECO:0000313" key="3">
    <source>
        <dbReference type="Proteomes" id="UP001149079"/>
    </source>
</evidence>
<dbReference type="GeneID" id="81401978"/>
<gene>
    <name evidence="2" type="ORF">N7515_002064</name>
</gene>